<dbReference type="Proteomes" id="UP000003571">
    <property type="component" value="Unassembled WGS sequence"/>
</dbReference>
<keyword evidence="1" id="KW-0732">Signal</keyword>
<evidence type="ECO:0000256" key="1">
    <source>
        <dbReference type="SAM" id="SignalP"/>
    </source>
</evidence>
<dbReference type="STRING" id="907348.TresaDRAFT_1041"/>
<dbReference type="AlphaFoldDB" id="H7EL27"/>
<comment type="caution">
    <text evidence="2">The sequence shown here is derived from an EMBL/GenBank/DDBJ whole genome shotgun (WGS) entry which is preliminary data.</text>
</comment>
<dbReference type="RefSeq" id="WP_002704512.1">
    <property type="nucleotide sequence ID" value="NZ_AGRW01000047.1"/>
</dbReference>
<evidence type="ECO:0000313" key="3">
    <source>
        <dbReference type="Proteomes" id="UP000003571"/>
    </source>
</evidence>
<sequence length="248" mass="28648">MKKAISLLFFVTFNLFLFAESPLESFKKKYADSVQSTKIESIGKVGELSLFIIVSEENWWEQAVFFNSKTNVTKEIPEITEQAILSAKIVRTKKDSFFEIVGITHKGLGNIYLFDSSGKCFFSYDFVDSNLENEEYPDYAKVPCFRESVRNKMLGLSDDYFEGYSKVFENGTLNIDYSKYDAGILRIFGVCNYVGHNFEDDRSKVFGSEKVEREFSFSEGDWVLTRSKGRLGNVPHLETNKIYNLWDY</sequence>
<reference evidence="2 3" key="1">
    <citation type="submission" date="2011-09" db="EMBL/GenBank/DDBJ databases">
        <title>The draft genome of Treponema saccharophilum DSM 2985.</title>
        <authorList>
            <consortium name="US DOE Joint Genome Institute (JGI-PGF)"/>
            <person name="Lucas S."/>
            <person name="Copeland A."/>
            <person name="Lapidus A."/>
            <person name="Glavina del Rio T."/>
            <person name="Dalin E."/>
            <person name="Tice H."/>
            <person name="Bruce D."/>
            <person name="Goodwin L."/>
            <person name="Pitluck S."/>
            <person name="Peters L."/>
            <person name="Kyrpides N."/>
            <person name="Mavromatis K."/>
            <person name="Ivanova N."/>
            <person name="Markowitz V."/>
            <person name="Cheng J.-F."/>
            <person name="Hugenholtz P."/>
            <person name="Woyke T."/>
            <person name="Wu D."/>
            <person name="Gronow S."/>
            <person name="Wellnitz S."/>
            <person name="Brambilla E."/>
            <person name="Klenk H.-P."/>
            <person name="Eisen J.A."/>
        </authorList>
    </citation>
    <scope>NUCLEOTIDE SEQUENCE [LARGE SCALE GENOMIC DNA]</scope>
    <source>
        <strain evidence="2 3">DSM 2985</strain>
    </source>
</reference>
<keyword evidence="3" id="KW-1185">Reference proteome</keyword>
<feature type="signal peptide" evidence="1">
    <location>
        <begin position="1"/>
        <end position="19"/>
    </location>
</feature>
<protein>
    <submittedName>
        <fullName evidence="2">Uncharacterized protein</fullName>
    </submittedName>
</protein>
<dbReference type="EMBL" id="AGRW01000047">
    <property type="protein sequence ID" value="EIC01752.1"/>
    <property type="molecule type" value="Genomic_DNA"/>
</dbReference>
<organism evidence="2 3">
    <name type="scientific">Treponema saccharophilum DSM 2985</name>
    <dbReference type="NCBI Taxonomy" id="907348"/>
    <lineage>
        <taxon>Bacteria</taxon>
        <taxon>Pseudomonadati</taxon>
        <taxon>Spirochaetota</taxon>
        <taxon>Spirochaetia</taxon>
        <taxon>Spirochaetales</taxon>
        <taxon>Treponemataceae</taxon>
        <taxon>Treponema</taxon>
    </lineage>
</organism>
<proteinExistence type="predicted"/>
<dbReference type="PATRIC" id="fig|907348.3.peg.1610"/>
<feature type="chain" id="PRO_5003609230" evidence="1">
    <location>
        <begin position="20"/>
        <end position="248"/>
    </location>
</feature>
<gene>
    <name evidence="2" type="ORF">TresaDRAFT_1041</name>
</gene>
<name>H7EL27_9SPIR</name>
<accession>H7EL27</accession>
<evidence type="ECO:0000313" key="2">
    <source>
        <dbReference type="EMBL" id="EIC01752.1"/>
    </source>
</evidence>